<name>A0A0S2KCR6_9GAMM</name>
<gene>
    <name evidence="3" type="ORF">PS2015_1315</name>
</gene>
<accession>A0A0S2KCR6</accession>
<dbReference type="KEGG" id="pspi:PS2015_1315"/>
<keyword evidence="4" id="KW-1185">Reference proteome</keyword>
<keyword evidence="1" id="KW-0663">Pyridoxal phosphate</keyword>
<protein>
    <submittedName>
        <fullName evidence="3">Aminotransferase</fullName>
    </submittedName>
</protein>
<dbReference type="OrthoDB" id="9804366at2"/>
<evidence type="ECO:0000259" key="2">
    <source>
        <dbReference type="Pfam" id="PF00266"/>
    </source>
</evidence>
<dbReference type="PANTHER" id="PTHR43686">
    <property type="entry name" value="SULFURTRANSFERASE-RELATED"/>
    <property type="match status" value="1"/>
</dbReference>
<keyword evidence="3" id="KW-0032">Aminotransferase</keyword>
<dbReference type="RefSeq" id="WP_058021460.1">
    <property type="nucleotide sequence ID" value="NZ_CP013189.1"/>
</dbReference>
<dbReference type="PANTHER" id="PTHR43686:SF1">
    <property type="entry name" value="AMINOTRAN_5 DOMAIN-CONTAINING PROTEIN"/>
    <property type="match status" value="1"/>
</dbReference>
<dbReference type="Proteomes" id="UP000065641">
    <property type="component" value="Chromosome"/>
</dbReference>
<dbReference type="SUPFAM" id="SSF53383">
    <property type="entry name" value="PLP-dependent transferases"/>
    <property type="match status" value="1"/>
</dbReference>
<feature type="domain" description="Aminotransferase class V" evidence="2">
    <location>
        <begin position="29"/>
        <end position="389"/>
    </location>
</feature>
<dbReference type="Pfam" id="PF00266">
    <property type="entry name" value="Aminotran_5"/>
    <property type="match status" value="1"/>
</dbReference>
<dbReference type="Gene3D" id="3.40.640.10">
    <property type="entry name" value="Type I PLP-dependent aspartate aminotransferase-like (Major domain)"/>
    <property type="match status" value="1"/>
</dbReference>
<evidence type="ECO:0000256" key="1">
    <source>
        <dbReference type="ARBA" id="ARBA00022898"/>
    </source>
</evidence>
<reference evidence="3 4" key="1">
    <citation type="submission" date="2015-11" db="EMBL/GenBank/DDBJ databases">
        <authorList>
            <person name="Zhang Y."/>
            <person name="Guo Z."/>
        </authorList>
    </citation>
    <scope>NUCLEOTIDE SEQUENCE [LARGE SCALE GENOMIC DNA]</scope>
    <source>
        <strain evidence="3 4">KCTC 32221</strain>
    </source>
</reference>
<sequence length="542" mass="59496">MSQLIEKIRHAVIGQRRAVETPFGIKPLIYADYTASGRSLEFVEDVIHKQVMPVYANTHTETTYTGAQTTAWRESARKMIRSAVNGTDEDKVIFVGSGATAAINRFIDVLNLRGQQKVGKTGGRKVVLVGPYEHHSNELPWRESAAEVLVIPLDSQGRLSLQALQQTLQSVQEAEIIIGSFSAASNVTGIKTDVDAVTRLLKSFGALVCWDYAAAGPYTAIDMTDKDAVFLSPHKFVGGPGTPGVLVAKSKWFRNAVPVVPGGGTVSFVTPEKHVYISDIERREEAGTPAIIESIRAGLVVSLQKQVGIDVIESRERDMARYVMQRLQSIPDVQVLGSADAERLPIFSLRFWHNGRELHYGFIVSLLNDLFGIQVRGGCSCAGPYAHHLLGLSVQQSEAIESAVSQGASIMRPGWVRLNFNYFIDDEEREFLISAIELVARYGWKLLPSYCYDTGSGVWRFAGQSNDKGDPVAEIDWLNMQPGSIASLGPESLAQTLSEAERHLAISPAADNRSAFSMSSVFPEHESLRWFVSPDEVVCNDL</sequence>
<organism evidence="3 4">
    <name type="scientific">Pseudohongiella spirulinae</name>
    <dbReference type="NCBI Taxonomy" id="1249552"/>
    <lineage>
        <taxon>Bacteria</taxon>
        <taxon>Pseudomonadati</taxon>
        <taxon>Pseudomonadota</taxon>
        <taxon>Gammaproteobacteria</taxon>
        <taxon>Pseudomonadales</taxon>
        <taxon>Pseudohongiellaceae</taxon>
        <taxon>Pseudohongiella</taxon>
    </lineage>
</organism>
<dbReference type="InterPro" id="IPR015424">
    <property type="entry name" value="PyrdxlP-dep_Trfase"/>
</dbReference>
<keyword evidence="3" id="KW-0808">Transferase</keyword>
<evidence type="ECO:0000313" key="4">
    <source>
        <dbReference type="Proteomes" id="UP000065641"/>
    </source>
</evidence>
<dbReference type="InterPro" id="IPR015422">
    <property type="entry name" value="PyrdxlP-dep_Trfase_small"/>
</dbReference>
<dbReference type="AlphaFoldDB" id="A0A0S2KCR6"/>
<proteinExistence type="predicted"/>
<dbReference type="PATRIC" id="fig|1249552.3.peg.1320"/>
<dbReference type="Gene3D" id="3.90.1150.10">
    <property type="entry name" value="Aspartate Aminotransferase, domain 1"/>
    <property type="match status" value="1"/>
</dbReference>
<dbReference type="InterPro" id="IPR000192">
    <property type="entry name" value="Aminotrans_V_dom"/>
</dbReference>
<dbReference type="InterPro" id="IPR015421">
    <property type="entry name" value="PyrdxlP-dep_Trfase_major"/>
</dbReference>
<dbReference type="GO" id="GO:0008483">
    <property type="term" value="F:transaminase activity"/>
    <property type="evidence" value="ECO:0007669"/>
    <property type="project" value="UniProtKB-KW"/>
</dbReference>
<dbReference type="STRING" id="1249552.PS2015_1315"/>
<dbReference type="EMBL" id="CP013189">
    <property type="protein sequence ID" value="ALO45973.1"/>
    <property type="molecule type" value="Genomic_DNA"/>
</dbReference>
<evidence type="ECO:0000313" key="3">
    <source>
        <dbReference type="EMBL" id="ALO45973.1"/>
    </source>
</evidence>